<dbReference type="EMBL" id="VLLN01000008">
    <property type="protein sequence ID" value="TWJ19466.1"/>
    <property type="molecule type" value="Genomic_DNA"/>
</dbReference>
<organism evidence="1 2">
    <name type="scientific">Geobacter argillaceus</name>
    <dbReference type="NCBI Taxonomy" id="345631"/>
    <lineage>
        <taxon>Bacteria</taxon>
        <taxon>Pseudomonadati</taxon>
        <taxon>Thermodesulfobacteriota</taxon>
        <taxon>Desulfuromonadia</taxon>
        <taxon>Geobacterales</taxon>
        <taxon>Geobacteraceae</taxon>
        <taxon>Geobacter</taxon>
    </lineage>
</organism>
<evidence type="ECO:0000313" key="1">
    <source>
        <dbReference type="EMBL" id="TWJ19466.1"/>
    </source>
</evidence>
<dbReference type="RefSeq" id="WP_145020846.1">
    <property type="nucleotide sequence ID" value="NZ_VLLN01000008.1"/>
</dbReference>
<comment type="caution">
    <text evidence="1">The sequence shown here is derived from an EMBL/GenBank/DDBJ whole genome shotgun (WGS) entry which is preliminary data.</text>
</comment>
<evidence type="ECO:0000313" key="2">
    <source>
        <dbReference type="Proteomes" id="UP000319449"/>
    </source>
</evidence>
<protein>
    <recommendedName>
        <fullName evidence="3">Antitoxin SocA-like Panacea domain-containing protein</fullName>
    </recommendedName>
</protein>
<name>A0A562VNA8_9BACT</name>
<reference evidence="1 2" key="1">
    <citation type="submission" date="2019-07" db="EMBL/GenBank/DDBJ databases">
        <title>Genomic Encyclopedia of Archaeal and Bacterial Type Strains, Phase II (KMG-II): from individual species to whole genera.</title>
        <authorList>
            <person name="Goeker M."/>
        </authorList>
    </citation>
    <scope>NUCLEOTIDE SEQUENCE [LARGE SCALE GENOMIC DNA]</scope>
    <source>
        <strain evidence="1 2">ATCC BAA-1139</strain>
    </source>
</reference>
<proteinExistence type="predicted"/>
<evidence type="ECO:0008006" key="3">
    <source>
        <dbReference type="Google" id="ProtNLM"/>
    </source>
</evidence>
<accession>A0A562VNA8</accession>
<gene>
    <name evidence="1" type="ORF">JN12_01583</name>
</gene>
<dbReference type="Proteomes" id="UP000319449">
    <property type="component" value="Unassembled WGS sequence"/>
</dbReference>
<keyword evidence="2" id="KW-1185">Reference proteome</keyword>
<sequence>MERLQRAAVILSLAEKLWEKGSWCGETHIQKAAYILKEMLEVPLESEFVLYKHGPYSFDLTDDLARFKADGILQEEVMPYPYGPRIRPGKLAEQIRSKFPKTTAKYLPIVQFVADNLGDSKVTVLERLATALYVTREGVAAADVRARARRLNELKPHVPLDEAQEAVERVDRMIGESRRLKAA</sequence>
<dbReference type="OrthoDB" id="5507947at2"/>
<dbReference type="AlphaFoldDB" id="A0A562VNA8"/>